<keyword evidence="1" id="KW-0540">Nuclease</keyword>
<comment type="caution">
    <text evidence="11">The sequence shown here is derived from an EMBL/GenBank/DDBJ whole genome shotgun (WGS) entry which is preliminary data.</text>
</comment>
<dbReference type="Gene3D" id="1.10.10.160">
    <property type="match status" value="1"/>
</dbReference>
<evidence type="ECO:0000256" key="5">
    <source>
        <dbReference type="ARBA" id="ARBA00022806"/>
    </source>
</evidence>
<evidence type="ECO:0000313" key="12">
    <source>
        <dbReference type="Proteomes" id="UP000226079"/>
    </source>
</evidence>
<keyword evidence="12" id="KW-1185">Reference proteome</keyword>
<dbReference type="GO" id="GO:0008854">
    <property type="term" value="F:exodeoxyribonuclease V activity"/>
    <property type="evidence" value="ECO:0007669"/>
    <property type="project" value="InterPro"/>
</dbReference>
<dbReference type="PANTHER" id="PTHR30591">
    <property type="entry name" value="RECBCD ENZYME SUBUNIT RECC"/>
    <property type="match status" value="1"/>
</dbReference>
<evidence type="ECO:0000256" key="8">
    <source>
        <dbReference type="ARBA" id="ARBA00023125"/>
    </source>
</evidence>
<proteinExistence type="predicted"/>
<keyword evidence="3" id="KW-0227">DNA damage</keyword>
<dbReference type="GO" id="GO:0006310">
    <property type="term" value="P:DNA recombination"/>
    <property type="evidence" value="ECO:0007669"/>
    <property type="project" value="TreeGrafter"/>
</dbReference>
<dbReference type="Gene3D" id="3.40.50.300">
    <property type="entry name" value="P-loop containing nucleotide triphosphate hydrolases"/>
    <property type="match status" value="2"/>
</dbReference>
<evidence type="ECO:0000256" key="2">
    <source>
        <dbReference type="ARBA" id="ARBA00022741"/>
    </source>
</evidence>
<dbReference type="PIRSF" id="PIRSF000980">
    <property type="entry name" value="RecC"/>
    <property type="match status" value="1"/>
</dbReference>
<keyword evidence="8" id="KW-0238">DNA-binding</keyword>
<dbReference type="AlphaFoldDB" id="A0A2A9CR79"/>
<evidence type="ECO:0000259" key="10">
    <source>
        <dbReference type="Pfam" id="PF17946"/>
    </source>
</evidence>
<dbReference type="SUPFAM" id="SSF52540">
    <property type="entry name" value="P-loop containing nucleoside triphosphate hydrolases"/>
    <property type="match status" value="2"/>
</dbReference>
<dbReference type="Proteomes" id="UP000226079">
    <property type="component" value="Unassembled WGS sequence"/>
</dbReference>
<evidence type="ECO:0000256" key="7">
    <source>
        <dbReference type="ARBA" id="ARBA00022840"/>
    </source>
</evidence>
<protein>
    <submittedName>
        <fullName evidence="11">DNA helicase/exodeoxyribonuclease V gamma subunit</fullName>
    </submittedName>
</protein>
<accession>A0A2A9CR79</accession>
<gene>
    <name evidence="11" type="ORF">ATK74_1433</name>
</gene>
<dbReference type="EMBL" id="PDJC01000001">
    <property type="protein sequence ID" value="PFG16878.1"/>
    <property type="molecule type" value="Genomic_DNA"/>
</dbReference>
<dbReference type="InterPro" id="IPR006697">
    <property type="entry name" value="RecC"/>
</dbReference>
<sequence length="1014" mass="109667">MRIHHLPTAEALAARLGELWSGPRLDPFAFDLAVVPGAGFQRWISQQLSLYGADPGICAGVEFASWAALERRILPDDPWRPEKLAWTIQSLVDGEAAEDPALAVLRRHLDAAPEHYSACRRIAFQFAGYLRHRPALIGGWLAGGDSDEAGEPLREDAWQAHLCRLLGQATGVDPLQWRGEALTRLSDGPAPGLPRRIAVLAPIPLDPAADELLTALGNHHEVDLLLLTPEADSAAGDHLLGRLQSHLAGAAGTSMPLPAGDASVQVHLSHGPDRQVEVLREVLTATFAADPGLEPRDVAVLTPTPDLFAPLIGAAFAVPDHPAHRFRVQLADRSVSQVNPLAGLLLDLLQLPDSRAEASTVLELALRPAVARKFGLAADRRDRLVELVESSGIRWGLSARHRERFGLVGFEQNTWFAGLQRMLLGVALDESGLVTAKTVLPLDDVESTDVELIGALTELIGRIVRVVDTFGQPASVAEWVERCRAAIGSLAAPSAADEWQLADLWSGLARLSGSAGPGPVGRGDFRRVVEHEFTNTRARATFGNGSLIVAGLESLRHVPHRVVVLLGWDAEHYPRSAPRDGDNLLRRHPQPTDPDPAAFDRQVLHDAVQAARQQLIVICRARSEATNEQVPLAGPVLDLLAAVDDVAATGTGVRASEAISIQHPLQPHDPAYFGADPSRSRLVSADRNAYRAALAGQEQPLTSTRGRFQLDPLPPLSLDQGVSLDELTGFFAHPTRALLRVRAGLSLGDRPQAGDDLPIEPDHLARWQVGNRVLQRLRDGQPFEAVQRAEWLRGEVPPFELGSRELHSVLEQAGSTVAVLPAKLGEPTLHEIALAVPVGDRLVPLSGRVVSHGNELLGVEFSSLQARHRLVAWLRLLCLAAAEPGPWRARVIGKGRRAAYQAPAPEIALELLGRYLELYQLGLSRPLPALPRLGAQWAGYLVSGRNPHEVPDSAYRTNWEYDQDAAWNAFFSYPSVLSVEREVEIPGADPAEPRLLGALADAIWTPILAGEVAP</sequence>
<dbReference type="PANTHER" id="PTHR30591:SF1">
    <property type="entry name" value="RECBCD ENZYME SUBUNIT RECC"/>
    <property type="match status" value="1"/>
</dbReference>
<dbReference type="GO" id="GO:0005524">
    <property type="term" value="F:ATP binding"/>
    <property type="evidence" value="ECO:0007669"/>
    <property type="project" value="UniProtKB-KW"/>
</dbReference>
<dbReference type="RefSeq" id="WP_098460371.1">
    <property type="nucleotide sequence ID" value="NZ_PDJC01000001.1"/>
</dbReference>
<evidence type="ECO:0000256" key="4">
    <source>
        <dbReference type="ARBA" id="ARBA00022801"/>
    </source>
</evidence>
<keyword evidence="5 11" id="KW-0347">Helicase</keyword>
<dbReference type="GO" id="GO:0009338">
    <property type="term" value="C:exodeoxyribonuclease V complex"/>
    <property type="evidence" value="ECO:0007669"/>
    <property type="project" value="InterPro"/>
</dbReference>
<keyword evidence="4" id="KW-0378">Hydrolase</keyword>
<evidence type="ECO:0000313" key="11">
    <source>
        <dbReference type="EMBL" id="PFG16878.1"/>
    </source>
</evidence>
<name>A0A2A9CR79_9ACTN</name>
<keyword evidence="7" id="KW-0067">ATP-binding</keyword>
<evidence type="ECO:0000256" key="3">
    <source>
        <dbReference type="ARBA" id="ARBA00022763"/>
    </source>
</evidence>
<dbReference type="GO" id="GO:0003677">
    <property type="term" value="F:DNA binding"/>
    <property type="evidence" value="ECO:0007669"/>
    <property type="project" value="UniProtKB-KW"/>
</dbReference>
<evidence type="ECO:0000256" key="6">
    <source>
        <dbReference type="ARBA" id="ARBA00022839"/>
    </source>
</evidence>
<keyword evidence="6" id="KW-0269">Exonuclease</keyword>
<dbReference type="Gene3D" id="3.40.50.10930">
    <property type="match status" value="1"/>
</dbReference>
<dbReference type="SUPFAM" id="SSF52980">
    <property type="entry name" value="Restriction endonuclease-like"/>
    <property type="match status" value="1"/>
</dbReference>
<evidence type="ECO:0000256" key="1">
    <source>
        <dbReference type="ARBA" id="ARBA00022722"/>
    </source>
</evidence>
<dbReference type="InterPro" id="IPR027417">
    <property type="entry name" value="P-loop_NTPase"/>
</dbReference>
<reference evidence="11 12" key="1">
    <citation type="submission" date="2017-10" db="EMBL/GenBank/DDBJ databases">
        <title>Sequencing the genomes of 1000 actinobacteria strains.</title>
        <authorList>
            <person name="Klenk H.-P."/>
        </authorList>
    </citation>
    <scope>NUCLEOTIDE SEQUENCE [LARGE SCALE GENOMIC DNA]</scope>
    <source>
        <strain evidence="11 12">DSM 15597</strain>
    </source>
</reference>
<feature type="domain" description="RecC C-terminal" evidence="10">
    <location>
        <begin position="721"/>
        <end position="938"/>
    </location>
</feature>
<dbReference type="Pfam" id="PF04257">
    <property type="entry name" value="Exonuc_V_gamma"/>
    <property type="match status" value="1"/>
</dbReference>
<keyword evidence="9" id="KW-0234">DNA repair</keyword>
<dbReference type="InterPro" id="IPR011335">
    <property type="entry name" value="Restrct_endonuc-II-like"/>
</dbReference>
<organism evidence="11 12">
    <name type="scientific">Propionicimonas paludicola</name>
    <dbReference type="NCBI Taxonomy" id="185243"/>
    <lineage>
        <taxon>Bacteria</taxon>
        <taxon>Bacillati</taxon>
        <taxon>Actinomycetota</taxon>
        <taxon>Actinomycetes</taxon>
        <taxon>Propionibacteriales</taxon>
        <taxon>Nocardioidaceae</taxon>
        <taxon>Propionicimonas</taxon>
    </lineage>
</organism>
<dbReference type="GO" id="GO:0004386">
    <property type="term" value="F:helicase activity"/>
    <property type="evidence" value="ECO:0007669"/>
    <property type="project" value="UniProtKB-KW"/>
</dbReference>
<dbReference type="InterPro" id="IPR013986">
    <property type="entry name" value="DExx_box_DNA_helicase_dom_sf"/>
</dbReference>
<dbReference type="OrthoDB" id="9762834at2"/>
<dbReference type="InterPro" id="IPR041500">
    <property type="entry name" value="RecC_C"/>
</dbReference>
<dbReference type="Pfam" id="PF17946">
    <property type="entry name" value="RecC_C"/>
    <property type="match status" value="1"/>
</dbReference>
<evidence type="ECO:0000256" key="9">
    <source>
        <dbReference type="ARBA" id="ARBA00023204"/>
    </source>
</evidence>
<dbReference type="GO" id="GO:0006281">
    <property type="term" value="P:DNA repair"/>
    <property type="evidence" value="ECO:0007669"/>
    <property type="project" value="UniProtKB-KW"/>
</dbReference>
<keyword evidence="2" id="KW-0547">Nucleotide-binding</keyword>